<dbReference type="InterPro" id="IPR023210">
    <property type="entry name" value="NADP_OxRdtase_dom"/>
</dbReference>
<dbReference type="EMBL" id="JBHTMP010000008">
    <property type="protein sequence ID" value="MFD1320969.1"/>
    <property type="molecule type" value="Genomic_DNA"/>
</dbReference>
<keyword evidence="2" id="KW-0521">NADP</keyword>
<dbReference type="PANTHER" id="PTHR43827:SF3">
    <property type="entry name" value="NADP-DEPENDENT OXIDOREDUCTASE DOMAIN-CONTAINING PROTEIN"/>
    <property type="match status" value="1"/>
</dbReference>
<dbReference type="PRINTS" id="PR00069">
    <property type="entry name" value="ALDKETRDTASE"/>
</dbReference>
<keyword evidence="3" id="KW-0560">Oxidoreductase</keyword>
<dbReference type="InterPro" id="IPR018170">
    <property type="entry name" value="Aldo/ket_reductase_CS"/>
</dbReference>
<dbReference type="PROSITE" id="PS00798">
    <property type="entry name" value="ALDOKETO_REDUCTASE_1"/>
    <property type="match status" value="1"/>
</dbReference>
<accession>A0ABW3YCF9</accession>
<evidence type="ECO:0000313" key="6">
    <source>
        <dbReference type="Proteomes" id="UP001597260"/>
    </source>
</evidence>
<evidence type="ECO:0000256" key="2">
    <source>
        <dbReference type="ARBA" id="ARBA00022857"/>
    </source>
</evidence>
<evidence type="ECO:0000256" key="1">
    <source>
        <dbReference type="ARBA" id="ARBA00007905"/>
    </source>
</evidence>
<reference evidence="6" key="1">
    <citation type="journal article" date="2019" name="Int. J. Syst. Evol. Microbiol.">
        <title>The Global Catalogue of Microorganisms (GCM) 10K type strain sequencing project: providing services to taxonomists for standard genome sequencing and annotation.</title>
        <authorList>
            <consortium name="The Broad Institute Genomics Platform"/>
            <consortium name="The Broad Institute Genome Sequencing Center for Infectious Disease"/>
            <person name="Wu L."/>
            <person name="Ma J."/>
        </authorList>
    </citation>
    <scope>NUCLEOTIDE SEQUENCE [LARGE SCALE GENOMIC DNA]</scope>
    <source>
        <strain evidence="6">JCM 31037</strain>
    </source>
</reference>
<gene>
    <name evidence="5" type="ORF">ACFQ4H_07705</name>
</gene>
<evidence type="ECO:0000256" key="3">
    <source>
        <dbReference type="ARBA" id="ARBA00023002"/>
    </source>
</evidence>
<dbReference type="PIRSF" id="PIRSF000097">
    <property type="entry name" value="AKR"/>
    <property type="match status" value="1"/>
</dbReference>
<dbReference type="InterPro" id="IPR036812">
    <property type="entry name" value="NAD(P)_OxRdtase_dom_sf"/>
</dbReference>
<dbReference type="Pfam" id="PF00248">
    <property type="entry name" value="Aldo_ket_red"/>
    <property type="match status" value="1"/>
</dbReference>
<feature type="domain" description="NADP-dependent oxidoreductase" evidence="4">
    <location>
        <begin position="19"/>
        <end position="258"/>
    </location>
</feature>
<dbReference type="PROSITE" id="PS00062">
    <property type="entry name" value="ALDOKETO_REDUCTASE_2"/>
    <property type="match status" value="1"/>
</dbReference>
<dbReference type="PROSITE" id="PS00063">
    <property type="entry name" value="ALDOKETO_REDUCTASE_3"/>
    <property type="match status" value="1"/>
</dbReference>
<dbReference type="InterPro" id="IPR020471">
    <property type="entry name" value="AKR"/>
</dbReference>
<organism evidence="5 6">
    <name type="scientific">Micromonospora sonneratiae</name>
    <dbReference type="NCBI Taxonomy" id="1184706"/>
    <lineage>
        <taxon>Bacteria</taxon>
        <taxon>Bacillati</taxon>
        <taxon>Actinomycetota</taxon>
        <taxon>Actinomycetes</taxon>
        <taxon>Micromonosporales</taxon>
        <taxon>Micromonosporaceae</taxon>
        <taxon>Micromonospora</taxon>
    </lineage>
</organism>
<dbReference type="SUPFAM" id="SSF51430">
    <property type="entry name" value="NAD(P)-linked oxidoreductase"/>
    <property type="match status" value="1"/>
</dbReference>
<comment type="similarity">
    <text evidence="1">Belongs to the aldo/keto reductase family.</text>
</comment>
<dbReference type="Gene3D" id="3.20.20.100">
    <property type="entry name" value="NADP-dependent oxidoreductase domain"/>
    <property type="match status" value="1"/>
</dbReference>
<keyword evidence="6" id="KW-1185">Reference proteome</keyword>
<sequence length="259" mass="28464">MAADQPTVMLPGEVRMPLVGFGTWQATGQAGYQAVRDAIETGYRHIDTATMYGNEAEVGRAVRDSGVPREDIFITTKLPPERVGQEQQTLEASLAALGTDYVDLWLIHWPPPDAAGLATWRELLAARDTGRARAVGVSNYSTDELDVLIRATDEAPAVNQISWSPARYDAQLVAEHRDRGVVLEGYSPFRKTDLNDPVLVRVAEAHGVTPAQVVLRWHLDHDIVVIPKSVTPERIRANFDVFGFSLTADEIRDIDALAA</sequence>
<dbReference type="RefSeq" id="WP_377568537.1">
    <property type="nucleotide sequence ID" value="NZ_JBHTMP010000008.1"/>
</dbReference>
<dbReference type="CDD" id="cd19071">
    <property type="entry name" value="AKR_AKR1-5-like"/>
    <property type="match status" value="1"/>
</dbReference>
<dbReference type="PANTHER" id="PTHR43827">
    <property type="entry name" value="2,5-DIKETO-D-GLUCONIC ACID REDUCTASE"/>
    <property type="match status" value="1"/>
</dbReference>
<name>A0ABW3YCF9_9ACTN</name>
<evidence type="ECO:0000259" key="4">
    <source>
        <dbReference type="Pfam" id="PF00248"/>
    </source>
</evidence>
<proteinExistence type="inferred from homology"/>
<comment type="caution">
    <text evidence="5">The sequence shown here is derived from an EMBL/GenBank/DDBJ whole genome shotgun (WGS) entry which is preliminary data.</text>
</comment>
<dbReference type="Proteomes" id="UP001597260">
    <property type="component" value="Unassembled WGS sequence"/>
</dbReference>
<evidence type="ECO:0000313" key="5">
    <source>
        <dbReference type="EMBL" id="MFD1320969.1"/>
    </source>
</evidence>
<protein>
    <submittedName>
        <fullName evidence="5">Aldo/keto reductase</fullName>
    </submittedName>
</protein>